<dbReference type="GO" id="GO:0008270">
    <property type="term" value="F:zinc ion binding"/>
    <property type="evidence" value="ECO:0007669"/>
    <property type="project" value="UniProtKB-KW"/>
</dbReference>
<dbReference type="GO" id="GO:0016567">
    <property type="term" value="P:protein ubiquitination"/>
    <property type="evidence" value="ECO:0007669"/>
    <property type="project" value="UniProtKB-ARBA"/>
</dbReference>
<sequence>MTSYFDEHDCEETNGSGPDANTLLRWARLLRNDIQAFVASFDGRDIFDEERTRPPASKDVVAKLPDKVVGRYEDSRCPVCLVGYGLGETCKQLPCKHNFHPGCILPWLAKTNTCPVCRHELPTDDEEYEEFRREKARAQQRAFERESLHSAMFT</sequence>
<keyword evidence="11" id="KW-1185">Reference proteome</keyword>
<dbReference type="GO" id="GO:0005634">
    <property type="term" value="C:nucleus"/>
    <property type="evidence" value="ECO:0007669"/>
    <property type="project" value="TreeGrafter"/>
</dbReference>
<keyword evidence="3" id="KW-0808">Transferase</keyword>
<dbReference type="OrthoDB" id="10000441at2759"/>
<dbReference type="PANTHER" id="PTHR45931:SF16">
    <property type="entry name" value="RING_U-BOX SUPERFAMILY PROTEIN"/>
    <property type="match status" value="1"/>
</dbReference>
<dbReference type="Pfam" id="PF13639">
    <property type="entry name" value="zf-RING_2"/>
    <property type="match status" value="1"/>
</dbReference>
<organism evidence="11 12">
    <name type="scientific">Acanthaster planci</name>
    <name type="common">Crown-of-thorns starfish</name>
    <dbReference type="NCBI Taxonomy" id="133434"/>
    <lineage>
        <taxon>Eukaryota</taxon>
        <taxon>Metazoa</taxon>
        <taxon>Echinodermata</taxon>
        <taxon>Eleutherozoa</taxon>
        <taxon>Asterozoa</taxon>
        <taxon>Asteroidea</taxon>
        <taxon>Valvatacea</taxon>
        <taxon>Valvatida</taxon>
        <taxon>Acanthasteridae</taxon>
        <taxon>Acanthaster</taxon>
    </lineage>
</organism>
<keyword evidence="7" id="KW-0862">Zinc</keyword>
<dbReference type="RefSeq" id="XP_022087467.1">
    <property type="nucleotide sequence ID" value="XM_022231775.1"/>
</dbReference>
<dbReference type="CDD" id="cd16669">
    <property type="entry name" value="RING-H2_RNF181"/>
    <property type="match status" value="1"/>
</dbReference>
<evidence type="ECO:0000256" key="3">
    <source>
        <dbReference type="ARBA" id="ARBA00022679"/>
    </source>
</evidence>
<dbReference type="OMA" id="EHLHGAM"/>
<evidence type="ECO:0000256" key="5">
    <source>
        <dbReference type="ARBA" id="ARBA00022771"/>
    </source>
</evidence>
<dbReference type="Gene3D" id="3.30.40.10">
    <property type="entry name" value="Zinc/RING finger domain, C3HC4 (zinc finger)"/>
    <property type="match status" value="1"/>
</dbReference>
<dbReference type="AlphaFoldDB" id="A0A8B7Y4K3"/>
<accession>A0A8B7Y4K3</accession>
<gene>
    <name evidence="12" type="primary">LOC110977537</name>
</gene>
<dbReference type="EC" id="2.3.2.27" evidence="2"/>
<feature type="domain" description="RING-type" evidence="10">
    <location>
        <begin position="77"/>
        <end position="118"/>
    </location>
</feature>
<dbReference type="Proteomes" id="UP000694845">
    <property type="component" value="Unplaced"/>
</dbReference>
<comment type="catalytic activity">
    <reaction evidence="1">
        <text>S-ubiquitinyl-[E2 ubiquitin-conjugating enzyme]-L-cysteine + [acceptor protein]-L-lysine = [E2 ubiquitin-conjugating enzyme]-L-cysteine + N(6)-ubiquitinyl-[acceptor protein]-L-lysine.</text>
        <dbReference type="EC" id="2.3.2.27"/>
    </reaction>
</comment>
<keyword evidence="4" id="KW-0479">Metal-binding</keyword>
<dbReference type="FunFam" id="3.30.40.10:FF:000127">
    <property type="entry name" value="E3 ubiquitin-protein ligase RNF181"/>
    <property type="match status" value="1"/>
</dbReference>
<evidence type="ECO:0000256" key="7">
    <source>
        <dbReference type="ARBA" id="ARBA00022833"/>
    </source>
</evidence>
<dbReference type="InterPro" id="IPR013083">
    <property type="entry name" value="Znf_RING/FYVE/PHD"/>
</dbReference>
<evidence type="ECO:0000313" key="12">
    <source>
        <dbReference type="RefSeq" id="XP_022087467.1"/>
    </source>
</evidence>
<dbReference type="SMART" id="SM00184">
    <property type="entry name" value="RING"/>
    <property type="match status" value="1"/>
</dbReference>
<reference evidence="12" key="1">
    <citation type="submission" date="2025-08" db="UniProtKB">
        <authorList>
            <consortium name="RefSeq"/>
        </authorList>
    </citation>
    <scope>IDENTIFICATION</scope>
</reference>
<evidence type="ECO:0000256" key="8">
    <source>
        <dbReference type="ARBA" id="ARBA00038197"/>
    </source>
</evidence>
<protein>
    <recommendedName>
        <fullName evidence="2">RING-type E3 ubiquitin transferase</fullName>
        <ecNumber evidence="2">2.3.2.27</ecNumber>
    </recommendedName>
</protein>
<dbReference type="GO" id="GO:0061630">
    <property type="term" value="F:ubiquitin protein ligase activity"/>
    <property type="evidence" value="ECO:0007669"/>
    <property type="project" value="UniProtKB-EC"/>
</dbReference>
<dbReference type="GeneID" id="110977537"/>
<comment type="similarity">
    <text evidence="8">Belongs to the RNF181 family.</text>
</comment>
<keyword evidence="5 9" id="KW-0863">Zinc-finger</keyword>
<dbReference type="GO" id="GO:0006511">
    <property type="term" value="P:ubiquitin-dependent protein catabolic process"/>
    <property type="evidence" value="ECO:0007669"/>
    <property type="project" value="TreeGrafter"/>
</dbReference>
<dbReference type="InterPro" id="IPR001841">
    <property type="entry name" value="Znf_RING"/>
</dbReference>
<evidence type="ECO:0000256" key="2">
    <source>
        <dbReference type="ARBA" id="ARBA00012483"/>
    </source>
</evidence>
<proteinExistence type="inferred from homology"/>
<evidence type="ECO:0000256" key="4">
    <source>
        <dbReference type="ARBA" id="ARBA00022723"/>
    </source>
</evidence>
<dbReference type="InterPro" id="IPR051834">
    <property type="entry name" value="RING_finger_E3_ligase"/>
</dbReference>
<dbReference type="SUPFAM" id="SSF57850">
    <property type="entry name" value="RING/U-box"/>
    <property type="match status" value="1"/>
</dbReference>
<evidence type="ECO:0000256" key="9">
    <source>
        <dbReference type="PROSITE-ProRule" id="PRU00175"/>
    </source>
</evidence>
<evidence type="ECO:0000313" key="11">
    <source>
        <dbReference type="Proteomes" id="UP000694845"/>
    </source>
</evidence>
<keyword evidence="6" id="KW-0833">Ubl conjugation pathway</keyword>
<evidence type="ECO:0000259" key="10">
    <source>
        <dbReference type="PROSITE" id="PS50089"/>
    </source>
</evidence>
<dbReference type="KEGG" id="aplc:110977537"/>
<evidence type="ECO:0000256" key="1">
    <source>
        <dbReference type="ARBA" id="ARBA00000900"/>
    </source>
</evidence>
<dbReference type="PROSITE" id="PS50089">
    <property type="entry name" value="ZF_RING_2"/>
    <property type="match status" value="1"/>
</dbReference>
<evidence type="ECO:0000256" key="6">
    <source>
        <dbReference type="ARBA" id="ARBA00022786"/>
    </source>
</evidence>
<name>A0A8B7Y4K3_ACAPL</name>
<dbReference type="PANTHER" id="PTHR45931">
    <property type="entry name" value="SI:CH211-59O9.10"/>
    <property type="match status" value="1"/>
</dbReference>